<dbReference type="PANTHER" id="PTHR43182">
    <property type="entry name" value="COBALT-PRECORRIN-6B C(15)-METHYLTRANSFERASE (DECARBOXYLATING)"/>
    <property type="match status" value="1"/>
</dbReference>
<name>A0A1T5C9U9_9FIRM</name>
<evidence type="ECO:0000256" key="4">
    <source>
        <dbReference type="ARBA" id="ARBA00022679"/>
    </source>
</evidence>
<keyword evidence="3 6" id="KW-0489">Methyltransferase</keyword>
<organism evidence="6 7">
    <name type="scientific">Acetoanaerobium noterae</name>
    <dbReference type="NCBI Taxonomy" id="745369"/>
    <lineage>
        <taxon>Bacteria</taxon>
        <taxon>Bacillati</taxon>
        <taxon>Bacillota</taxon>
        <taxon>Clostridia</taxon>
        <taxon>Peptostreptococcales</taxon>
        <taxon>Filifactoraceae</taxon>
        <taxon>Acetoanaerobium</taxon>
    </lineage>
</organism>
<dbReference type="InterPro" id="IPR029063">
    <property type="entry name" value="SAM-dependent_MTases_sf"/>
</dbReference>
<dbReference type="InterPro" id="IPR014008">
    <property type="entry name" value="Cbl_synth_MTase_CbiT"/>
</dbReference>
<dbReference type="GO" id="GO:0008276">
    <property type="term" value="F:protein methyltransferase activity"/>
    <property type="evidence" value="ECO:0007669"/>
    <property type="project" value="InterPro"/>
</dbReference>
<dbReference type="AlphaFoldDB" id="A0A1T5C9U9"/>
<accession>A0A1T5C9U9</accession>
<dbReference type="SUPFAM" id="SSF53335">
    <property type="entry name" value="S-adenosyl-L-methionine-dependent methyltransferases"/>
    <property type="match status" value="1"/>
</dbReference>
<dbReference type="NCBIfam" id="TIGR02469">
    <property type="entry name" value="CbiT"/>
    <property type="match status" value="1"/>
</dbReference>
<dbReference type="PANTHER" id="PTHR43182:SF1">
    <property type="entry name" value="COBALT-PRECORRIN-7 C(5)-METHYLTRANSFERASE"/>
    <property type="match status" value="1"/>
</dbReference>
<dbReference type="GO" id="GO:0009236">
    <property type="term" value="P:cobalamin biosynthetic process"/>
    <property type="evidence" value="ECO:0007669"/>
    <property type="project" value="UniProtKB-UniPathway"/>
</dbReference>
<keyword evidence="4 6" id="KW-0808">Transferase</keyword>
<dbReference type="EMBL" id="FUYN01000004">
    <property type="protein sequence ID" value="SKB55890.1"/>
    <property type="molecule type" value="Genomic_DNA"/>
</dbReference>
<dbReference type="OrthoDB" id="9780707at2"/>
<evidence type="ECO:0000256" key="1">
    <source>
        <dbReference type="ARBA" id="ARBA00004953"/>
    </source>
</evidence>
<keyword evidence="5" id="KW-0949">S-adenosyl-L-methionine</keyword>
<dbReference type="Pfam" id="PF03602">
    <property type="entry name" value="Cons_hypoth95"/>
    <property type="match status" value="1"/>
</dbReference>
<protein>
    <submittedName>
        <fullName evidence="6">Cobalt-precorrin 7 C15-methyltransferase</fullName>
    </submittedName>
</protein>
<dbReference type="GO" id="GO:0032259">
    <property type="term" value="P:methylation"/>
    <property type="evidence" value="ECO:0007669"/>
    <property type="project" value="UniProtKB-KW"/>
</dbReference>
<dbReference type="RefSeq" id="WP_079589909.1">
    <property type="nucleotide sequence ID" value="NZ_CP154629.1"/>
</dbReference>
<evidence type="ECO:0000256" key="3">
    <source>
        <dbReference type="ARBA" id="ARBA00022603"/>
    </source>
</evidence>
<evidence type="ECO:0000256" key="5">
    <source>
        <dbReference type="ARBA" id="ARBA00022691"/>
    </source>
</evidence>
<dbReference type="Gene3D" id="3.40.50.150">
    <property type="entry name" value="Vaccinia Virus protein VP39"/>
    <property type="match status" value="1"/>
</dbReference>
<evidence type="ECO:0000313" key="7">
    <source>
        <dbReference type="Proteomes" id="UP000243406"/>
    </source>
</evidence>
<keyword evidence="2" id="KW-0169">Cobalamin biosynthesis</keyword>
<keyword evidence="7" id="KW-1185">Reference proteome</keyword>
<dbReference type="InterPro" id="IPR050714">
    <property type="entry name" value="Cobalamin_biosynth_MTase"/>
</dbReference>
<evidence type="ECO:0000313" key="6">
    <source>
        <dbReference type="EMBL" id="SKB55890.1"/>
    </source>
</evidence>
<dbReference type="UniPathway" id="UPA00148"/>
<evidence type="ECO:0000256" key="2">
    <source>
        <dbReference type="ARBA" id="ARBA00022573"/>
    </source>
</evidence>
<reference evidence="7" key="1">
    <citation type="submission" date="2017-02" db="EMBL/GenBank/DDBJ databases">
        <authorList>
            <person name="Varghese N."/>
            <person name="Submissions S."/>
        </authorList>
    </citation>
    <scope>NUCLEOTIDE SEQUENCE [LARGE SCALE GENOMIC DNA]</scope>
    <source>
        <strain evidence="7">ATCC 35199</strain>
    </source>
</reference>
<dbReference type="Proteomes" id="UP000243406">
    <property type="component" value="Unassembled WGS sequence"/>
</dbReference>
<sequence>MRDSAFKREDKIPMTKEEIRYISLGYLEINNAKKMLDIGAGTGSVSFEALFSNKHLLLTAIEQNKAAYDLFLANMDLFNQQEKNISNRIRLINDKAPTAEIEGKFDRIFIGGTGSNVKEIINWSYDLLEENGILVMNFITIENFYESLSYINEHRGFAKAEGGLVSINKFADIGPYQYMKPNNPTFILKTIKL</sequence>
<comment type="pathway">
    <text evidence="1">Cofactor biosynthesis; adenosylcobalamin biosynthesis.</text>
</comment>
<gene>
    <name evidence="6" type="ORF">SAMN02745120_2107</name>
</gene>
<dbReference type="CDD" id="cd02440">
    <property type="entry name" value="AdoMet_MTases"/>
    <property type="match status" value="1"/>
</dbReference>
<proteinExistence type="predicted"/>